<evidence type="ECO:0000313" key="3">
    <source>
        <dbReference type="Proteomes" id="UP001248536"/>
    </source>
</evidence>
<dbReference type="Pfam" id="PF03167">
    <property type="entry name" value="UDG"/>
    <property type="match status" value="1"/>
</dbReference>
<gene>
    <name evidence="2" type="ORF">NC662_19710</name>
</gene>
<accession>A0ABU2F5S5</accession>
<feature type="domain" description="Uracil-DNA glycosylase-like" evidence="1">
    <location>
        <begin position="40"/>
        <end position="234"/>
    </location>
</feature>
<protein>
    <submittedName>
        <fullName evidence="2">Uracil-DNA glycosylase family protein</fullName>
    </submittedName>
</protein>
<dbReference type="InterPro" id="IPR005122">
    <property type="entry name" value="Uracil-DNA_glycosylase-like"/>
</dbReference>
<evidence type="ECO:0000313" key="2">
    <source>
        <dbReference type="EMBL" id="MDS0255929.1"/>
    </source>
</evidence>
<evidence type="ECO:0000259" key="1">
    <source>
        <dbReference type="Pfam" id="PF03167"/>
    </source>
</evidence>
<dbReference type="RefSeq" id="WP_080505443.1">
    <property type="nucleotide sequence ID" value="NZ_BAABDY010000006.1"/>
</dbReference>
<dbReference type="EMBL" id="JAMQCP010000006">
    <property type="protein sequence ID" value="MDS0255929.1"/>
    <property type="molecule type" value="Genomic_DNA"/>
</dbReference>
<organism evidence="2 3">
    <name type="scientific">Haloarcula argentinensis</name>
    <dbReference type="NCBI Taxonomy" id="43776"/>
    <lineage>
        <taxon>Archaea</taxon>
        <taxon>Methanobacteriati</taxon>
        <taxon>Methanobacteriota</taxon>
        <taxon>Stenosarchaea group</taxon>
        <taxon>Halobacteria</taxon>
        <taxon>Halobacteriales</taxon>
        <taxon>Haloarculaceae</taxon>
        <taxon>Haloarcula</taxon>
    </lineage>
</organism>
<dbReference type="SUPFAM" id="SSF52141">
    <property type="entry name" value="Uracil-DNA glycosylase-like"/>
    <property type="match status" value="1"/>
</dbReference>
<dbReference type="InterPro" id="IPR036895">
    <property type="entry name" value="Uracil-DNA_glycosylase-like_sf"/>
</dbReference>
<keyword evidence="3" id="KW-1185">Reference proteome</keyword>
<comment type="caution">
    <text evidence="2">The sequence shown here is derived from an EMBL/GenBank/DDBJ whole genome shotgun (WGS) entry which is preliminary data.</text>
</comment>
<dbReference type="Proteomes" id="UP001248536">
    <property type="component" value="Unassembled WGS sequence"/>
</dbReference>
<sequence length="274" mass="31165">MENRGTDIVERIAADFTEGNGPCMSCPKRDDDCYALPFYGYGKSDAEVVIVAESPGGTETVDKTDEHLHKDRKRRWKNYRETGVEHERDVYESQIQSIGNLPIDAGGLPERLAEDFSVYFTNSVKCSDIHHSQTISDEHRRLLNEYGKRRCLSHLDKELKFIEPDAVVVLGNSKSKDNLNHLETMFDFFELSSEGPSGGTIKDYVHNSEYQSGQSPFSIYFSDNYDCHVIPSYHFTRGYNTYSEYTYGESNEDSSSNEKYCDEMANVLSVAIDS</sequence>
<proteinExistence type="predicted"/>
<name>A0ABU2F5S5_HALAR</name>
<reference evidence="2 3" key="1">
    <citation type="submission" date="2022-06" db="EMBL/GenBank/DDBJ databases">
        <title>Haloarcula sp. a new haloarchaeum isolate from saline soil.</title>
        <authorList>
            <person name="Strakova D."/>
            <person name="Galisteo C."/>
            <person name="Sanchez-Porro C."/>
            <person name="Ventosa A."/>
        </authorList>
    </citation>
    <scope>NUCLEOTIDE SEQUENCE [LARGE SCALE GENOMIC DNA]</scope>
    <source>
        <strain evidence="2 3">JCM 15760</strain>
    </source>
</reference>
<dbReference type="Gene3D" id="3.40.470.10">
    <property type="entry name" value="Uracil-DNA glycosylase-like domain"/>
    <property type="match status" value="1"/>
</dbReference>